<reference evidence="1" key="1">
    <citation type="journal article" date="2015" name="Nature">
        <title>Complex archaea that bridge the gap between prokaryotes and eukaryotes.</title>
        <authorList>
            <person name="Spang A."/>
            <person name="Saw J.H."/>
            <person name="Jorgensen S.L."/>
            <person name="Zaremba-Niedzwiedzka K."/>
            <person name="Martijn J."/>
            <person name="Lind A.E."/>
            <person name="van Eijk R."/>
            <person name="Schleper C."/>
            <person name="Guy L."/>
            <person name="Ettema T.J."/>
        </authorList>
    </citation>
    <scope>NUCLEOTIDE SEQUENCE</scope>
</reference>
<feature type="non-terminal residue" evidence="1">
    <location>
        <position position="1"/>
    </location>
</feature>
<organism evidence="1">
    <name type="scientific">marine sediment metagenome</name>
    <dbReference type="NCBI Taxonomy" id="412755"/>
    <lineage>
        <taxon>unclassified sequences</taxon>
        <taxon>metagenomes</taxon>
        <taxon>ecological metagenomes</taxon>
    </lineage>
</organism>
<name>A0A0F9BKQ6_9ZZZZ</name>
<dbReference type="AlphaFoldDB" id="A0A0F9BKQ6"/>
<sequence>NDDSCLDCGAELTIDESINDMKRMDELTQELRISDTKCDSRFGIPNIVFMCQNPIQCKDGQNHFNKGVESTGEGRSYLITWLEGSQN</sequence>
<gene>
    <name evidence="1" type="ORF">LCGC14_2715450</name>
</gene>
<protein>
    <submittedName>
        <fullName evidence="1">Uncharacterized protein</fullName>
    </submittedName>
</protein>
<evidence type="ECO:0000313" key="1">
    <source>
        <dbReference type="EMBL" id="KKK91189.1"/>
    </source>
</evidence>
<proteinExistence type="predicted"/>
<accession>A0A0F9BKQ6</accession>
<dbReference type="EMBL" id="LAZR01048765">
    <property type="protein sequence ID" value="KKK91189.1"/>
    <property type="molecule type" value="Genomic_DNA"/>
</dbReference>
<comment type="caution">
    <text evidence="1">The sequence shown here is derived from an EMBL/GenBank/DDBJ whole genome shotgun (WGS) entry which is preliminary data.</text>
</comment>